<accession>A0A9Q3EBH7</accession>
<dbReference type="AlphaFoldDB" id="A0A9Q3EBH7"/>
<sequence>MPIQHSPPVRQTRSQARTQAVLTPTPRAPLDGTPAIPHLRAHLDRGRNVEGVAPSRKEGRAPRRLSAFSGVVGQFSGTSRVQDRKNVLHATSFLIGRDVKWIEPYLSNLTNQDQNYLLNSCNLFKSPLFALFADPNELRKAEAKLDSIRMKECGHVSLYIADARSLVSRIQDWGGRTLIHHFRKGLPSRILDQLASHPSRVDSLQDLMGKTLKLDTRTPSFPSSVHIPSLNSHPSLLSYRDEVFKEIKDVAGDNYVSSLHLSLGNRDLPPSSYHVYLEQVWDEEEEPEERKTMMKVFPSFYHQYCGNSSACGIK</sequence>
<evidence type="ECO:0000256" key="1">
    <source>
        <dbReference type="SAM" id="MobiDB-lite"/>
    </source>
</evidence>
<dbReference type="Proteomes" id="UP000765509">
    <property type="component" value="Unassembled WGS sequence"/>
</dbReference>
<comment type="caution">
    <text evidence="2">The sequence shown here is derived from an EMBL/GenBank/DDBJ whole genome shotgun (WGS) entry which is preliminary data.</text>
</comment>
<evidence type="ECO:0000313" key="2">
    <source>
        <dbReference type="EMBL" id="MBW0515796.1"/>
    </source>
</evidence>
<gene>
    <name evidence="2" type="ORF">O181_055511</name>
</gene>
<name>A0A9Q3EBH7_9BASI</name>
<dbReference type="EMBL" id="AVOT02024860">
    <property type="protein sequence ID" value="MBW0515796.1"/>
    <property type="molecule type" value="Genomic_DNA"/>
</dbReference>
<protein>
    <submittedName>
        <fullName evidence="2">Uncharacterized protein</fullName>
    </submittedName>
</protein>
<organism evidence="2 3">
    <name type="scientific">Austropuccinia psidii MF-1</name>
    <dbReference type="NCBI Taxonomy" id="1389203"/>
    <lineage>
        <taxon>Eukaryota</taxon>
        <taxon>Fungi</taxon>
        <taxon>Dikarya</taxon>
        <taxon>Basidiomycota</taxon>
        <taxon>Pucciniomycotina</taxon>
        <taxon>Pucciniomycetes</taxon>
        <taxon>Pucciniales</taxon>
        <taxon>Sphaerophragmiaceae</taxon>
        <taxon>Austropuccinia</taxon>
    </lineage>
</organism>
<dbReference type="OrthoDB" id="5582182at2759"/>
<feature type="compositionally biased region" description="Polar residues" evidence="1">
    <location>
        <begin position="9"/>
        <end position="22"/>
    </location>
</feature>
<evidence type="ECO:0000313" key="3">
    <source>
        <dbReference type="Proteomes" id="UP000765509"/>
    </source>
</evidence>
<proteinExistence type="predicted"/>
<feature type="region of interest" description="Disordered" evidence="1">
    <location>
        <begin position="1"/>
        <end position="34"/>
    </location>
</feature>
<keyword evidence="3" id="KW-1185">Reference proteome</keyword>
<reference evidence="2" key="1">
    <citation type="submission" date="2021-03" db="EMBL/GenBank/DDBJ databases">
        <title>Draft genome sequence of rust myrtle Austropuccinia psidii MF-1, a brazilian biotype.</title>
        <authorList>
            <person name="Quecine M.C."/>
            <person name="Pachon D.M.R."/>
            <person name="Bonatelli M.L."/>
            <person name="Correr F.H."/>
            <person name="Franceschini L.M."/>
            <person name="Leite T.F."/>
            <person name="Margarido G.R.A."/>
            <person name="Almeida C.A."/>
            <person name="Ferrarezi J.A."/>
            <person name="Labate C.A."/>
        </authorList>
    </citation>
    <scope>NUCLEOTIDE SEQUENCE</scope>
    <source>
        <strain evidence="2">MF-1</strain>
    </source>
</reference>